<name>A0A6H1ZHD0_9ZZZZ</name>
<evidence type="ECO:0000313" key="1">
    <source>
        <dbReference type="EMBL" id="QJA46869.1"/>
    </source>
</evidence>
<dbReference type="AlphaFoldDB" id="A0A6H1ZHD0"/>
<dbReference type="EMBL" id="MT144711">
    <property type="protein sequence ID" value="QJH98005.1"/>
    <property type="molecule type" value="Genomic_DNA"/>
</dbReference>
<reference evidence="1" key="1">
    <citation type="submission" date="2020-03" db="EMBL/GenBank/DDBJ databases">
        <title>The deep terrestrial virosphere.</title>
        <authorList>
            <person name="Holmfeldt K."/>
            <person name="Nilsson E."/>
            <person name="Simone D."/>
            <person name="Lopez-Fernandez M."/>
            <person name="Wu X."/>
            <person name="de Brujin I."/>
            <person name="Lundin D."/>
            <person name="Andersson A."/>
            <person name="Bertilsson S."/>
            <person name="Dopson M."/>
        </authorList>
    </citation>
    <scope>NUCLEOTIDE SEQUENCE</scope>
    <source>
        <strain evidence="1">TM448A00549</strain>
        <strain evidence="2">TM448B01156</strain>
    </source>
</reference>
<accession>A0A6H1ZHD0</accession>
<sequence>MKKENAHEQEIEYMISELATTEMGREALRLSGEAVKRSGWEKQAKKFMKSKSIIGEKMPQGVPFRLKDLTP</sequence>
<proteinExistence type="predicted"/>
<organism evidence="1">
    <name type="scientific">viral metagenome</name>
    <dbReference type="NCBI Taxonomy" id="1070528"/>
    <lineage>
        <taxon>unclassified sequences</taxon>
        <taxon>metagenomes</taxon>
        <taxon>organismal metagenomes</taxon>
    </lineage>
</organism>
<dbReference type="EMBL" id="MT144024">
    <property type="protein sequence ID" value="QJA46869.1"/>
    <property type="molecule type" value="Genomic_DNA"/>
</dbReference>
<evidence type="ECO:0000313" key="2">
    <source>
        <dbReference type="EMBL" id="QJH98005.1"/>
    </source>
</evidence>
<protein>
    <submittedName>
        <fullName evidence="1">Uncharacterized protein</fullName>
    </submittedName>
</protein>
<gene>
    <name evidence="1" type="ORF">TM448A00549_0006</name>
    <name evidence="2" type="ORF">TM448B01156_0021</name>
</gene>